<gene>
    <name evidence="6" type="primary">Ripply1</name>
    <name evidence="6" type="ORF">LOCOCH_R05728</name>
</gene>
<keyword evidence="4" id="KW-0539">Nucleus</keyword>
<dbReference type="PANTHER" id="PTHR16770:SF5">
    <property type="entry name" value="PROTEIN RIPPLY1"/>
    <property type="match status" value="1"/>
</dbReference>
<evidence type="ECO:0000256" key="1">
    <source>
        <dbReference type="ARBA" id="ARBA00004123"/>
    </source>
</evidence>
<dbReference type="Proteomes" id="UP000572057">
    <property type="component" value="Unassembled WGS sequence"/>
</dbReference>
<dbReference type="GO" id="GO:0009880">
    <property type="term" value="P:embryonic pattern specification"/>
    <property type="evidence" value="ECO:0007669"/>
    <property type="project" value="TreeGrafter"/>
</dbReference>
<dbReference type="Pfam" id="PF14998">
    <property type="entry name" value="Ripply"/>
    <property type="match status" value="1"/>
</dbReference>
<feature type="region of interest" description="Disordered" evidence="5">
    <location>
        <begin position="1"/>
        <end position="38"/>
    </location>
</feature>
<comment type="subcellular location">
    <subcellularLocation>
        <location evidence="1">Nucleus</location>
    </subcellularLocation>
</comment>
<evidence type="ECO:0000256" key="3">
    <source>
        <dbReference type="ARBA" id="ARBA00022473"/>
    </source>
</evidence>
<keyword evidence="7" id="KW-1185">Reference proteome</keyword>
<evidence type="ECO:0000256" key="5">
    <source>
        <dbReference type="SAM" id="MobiDB-lite"/>
    </source>
</evidence>
<proteinExistence type="inferred from homology"/>
<feature type="compositionally biased region" description="Acidic residues" evidence="5">
    <location>
        <begin position="85"/>
        <end position="113"/>
    </location>
</feature>
<feature type="non-terminal residue" evidence="6">
    <location>
        <position position="1"/>
    </location>
</feature>
<dbReference type="InterPro" id="IPR028127">
    <property type="entry name" value="Ripply_fam"/>
</dbReference>
<feature type="region of interest" description="Disordered" evidence="5">
    <location>
        <begin position="81"/>
        <end position="124"/>
    </location>
</feature>
<dbReference type="GO" id="GO:0005634">
    <property type="term" value="C:nucleus"/>
    <property type="evidence" value="ECO:0007669"/>
    <property type="project" value="UniProtKB-SubCell"/>
</dbReference>
<comment type="caution">
    <text evidence="6">The sequence shown here is derived from an EMBL/GenBank/DDBJ whole genome shotgun (WGS) entry which is preliminary data.</text>
</comment>
<evidence type="ECO:0000313" key="7">
    <source>
        <dbReference type="Proteomes" id="UP000572057"/>
    </source>
</evidence>
<protein>
    <submittedName>
        <fullName evidence="6">RIPP1 protein</fullName>
    </submittedName>
</protein>
<name>A0A7L1SCM3_9PASS</name>
<organism evidence="6 7">
    <name type="scientific">Helopsaltes ochotensis</name>
    <name type="common">Middendorff's grasshopper-warbler</name>
    <dbReference type="NCBI Taxonomy" id="3150915"/>
    <lineage>
        <taxon>Eukaryota</taxon>
        <taxon>Metazoa</taxon>
        <taxon>Chordata</taxon>
        <taxon>Craniata</taxon>
        <taxon>Vertebrata</taxon>
        <taxon>Euteleostomi</taxon>
        <taxon>Archelosauria</taxon>
        <taxon>Archosauria</taxon>
        <taxon>Dinosauria</taxon>
        <taxon>Saurischia</taxon>
        <taxon>Theropoda</taxon>
        <taxon>Coelurosauria</taxon>
        <taxon>Aves</taxon>
        <taxon>Neognathae</taxon>
        <taxon>Neoaves</taxon>
        <taxon>Telluraves</taxon>
        <taxon>Australaves</taxon>
        <taxon>Passeriformes</taxon>
        <taxon>Sylvioidea</taxon>
        <taxon>Locustellidae</taxon>
        <taxon>Helopsaltes</taxon>
    </lineage>
</organism>
<evidence type="ECO:0000256" key="2">
    <source>
        <dbReference type="ARBA" id="ARBA00006944"/>
    </source>
</evidence>
<dbReference type="EMBL" id="VXBM01002835">
    <property type="protein sequence ID" value="NXO45907.1"/>
    <property type="molecule type" value="Genomic_DNA"/>
</dbReference>
<dbReference type="PANTHER" id="PTHR16770">
    <property type="entry name" value="PROTEIN RIPPLY-LIKE"/>
    <property type="match status" value="1"/>
</dbReference>
<dbReference type="AlphaFoldDB" id="A0A7L1SCM3"/>
<reference evidence="7" key="1">
    <citation type="submission" date="2019-09" db="EMBL/GenBank/DDBJ databases">
        <title>Bird 10,000 Genomes (B10K) Project - Family phase.</title>
        <authorList>
            <person name="Zhang G."/>
        </authorList>
    </citation>
    <scope>NUCLEOTIDE SEQUENCE [LARGE SCALE GENOMIC DNA]</scope>
</reference>
<keyword evidence="3" id="KW-0217">Developmental protein</keyword>
<comment type="similarity">
    <text evidence="2">Belongs to the ripply family.</text>
</comment>
<feature type="non-terminal residue" evidence="6">
    <location>
        <position position="124"/>
    </location>
</feature>
<dbReference type="OrthoDB" id="9905973at2759"/>
<sequence length="124" mass="13889">RALPLWRPWLPRGQEGPAARREEMDAARARAADGDGGPGKALAFFQHPVRLLWPKSKAFDHLYSVGEKLLENFPVQATLFFYEDSGSEEEEEEEEEGDEEEEEEGDDEEDEATGDVSAGHPRCA</sequence>
<evidence type="ECO:0000313" key="6">
    <source>
        <dbReference type="EMBL" id="NXO45907.1"/>
    </source>
</evidence>
<feature type="compositionally biased region" description="Basic and acidic residues" evidence="5">
    <location>
        <begin position="18"/>
        <end position="33"/>
    </location>
</feature>
<accession>A0A7L1SCM3</accession>
<dbReference type="GO" id="GO:0000122">
    <property type="term" value="P:negative regulation of transcription by RNA polymerase II"/>
    <property type="evidence" value="ECO:0007669"/>
    <property type="project" value="TreeGrafter"/>
</dbReference>
<evidence type="ECO:0000256" key="4">
    <source>
        <dbReference type="ARBA" id="ARBA00023242"/>
    </source>
</evidence>